<accession>A0ABN2Q0H1</accession>
<organism evidence="1 2">
    <name type="scientific">Amycolatopsis minnesotensis</name>
    <dbReference type="NCBI Taxonomy" id="337894"/>
    <lineage>
        <taxon>Bacteria</taxon>
        <taxon>Bacillati</taxon>
        <taxon>Actinomycetota</taxon>
        <taxon>Actinomycetes</taxon>
        <taxon>Pseudonocardiales</taxon>
        <taxon>Pseudonocardiaceae</taxon>
        <taxon>Amycolatopsis</taxon>
    </lineage>
</organism>
<reference evidence="1 2" key="1">
    <citation type="journal article" date="2019" name="Int. J. Syst. Evol. Microbiol.">
        <title>The Global Catalogue of Microorganisms (GCM) 10K type strain sequencing project: providing services to taxonomists for standard genome sequencing and annotation.</title>
        <authorList>
            <consortium name="The Broad Institute Genomics Platform"/>
            <consortium name="The Broad Institute Genome Sequencing Center for Infectious Disease"/>
            <person name="Wu L."/>
            <person name="Ma J."/>
        </authorList>
    </citation>
    <scope>NUCLEOTIDE SEQUENCE [LARGE SCALE GENOMIC DNA]</scope>
    <source>
        <strain evidence="1 2">JCM 14545</strain>
    </source>
</reference>
<evidence type="ECO:0000313" key="1">
    <source>
        <dbReference type="EMBL" id="GAA1937552.1"/>
    </source>
</evidence>
<sequence length="67" mass="7463">MTYGRTVREMQAAMLRRDVAAHGKALGMMMAIRRLQDCGAECPAVRVTSFLEQDIRNVPDDGLPLLD</sequence>
<protein>
    <submittedName>
        <fullName evidence="1">Uncharacterized protein</fullName>
    </submittedName>
</protein>
<proteinExistence type="predicted"/>
<evidence type="ECO:0000313" key="2">
    <source>
        <dbReference type="Proteomes" id="UP001501116"/>
    </source>
</evidence>
<gene>
    <name evidence="1" type="ORF">GCM10009754_00730</name>
</gene>
<dbReference type="EMBL" id="BAAANN010000001">
    <property type="protein sequence ID" value="GAA1937552.1"/>
    <property type="molecule type" value="Genomic_DNA"/>
</dbReference>
<dbReference type="Proteomes" id="UP001501116">
    <property type="component" value="Unassembled WGS sequence"/>
</dbReference>
<keyword evidence="2" id="KW-1185">Reference proteome</keyword>
<comment type="caution">
    <text evidence="1">The sequence shown here is derived from an EMBL/GenBank/DDBJ whole genome shotgun (WGS) entry which is preliminary data.</text>
</comment>
<name>A0ABN2Q0H1_9PSEU</name>